<sequence length="148" mass="16743">LAYRGDVGWTRETHLVSGNRTTEEEIKKYLESVNTHLFVALENNEVVACVCVEEKSDAAYIGMLAVHPRFQKKGMGKNILAQAENYALATLEKNKFVMLVVSQRKELIEYYQRRGYVQTGKTDAYPIGIKVGVPVQTGLTIEYLEKNI</sequence>
<dbReference type="Gene3D" id="3.40.630.30">
    <property type="match status" value="1"/>
</dbReference>
<proteinExistence type="predicted"/>
<name>A0A3B0YHD0_9ZZZZ</name>
<dbReference type="SUPFAM" id="SSF55729">
    <property type="entry name" value="Acyl-CoA N-acyltransferases (Nat)"/>
    <property type="match status" value="1"/>
</dbReference>
<dbReference type="Pfam" id="PF13673">
    <property type="entry name" value="Acetyltransf_10"/>
    <property type="match status" value="1"/>
</dbReference>
<dbReference type="EMBL" id="UOFH01000405">
    <property type="protein sequence ID" value="VAW67746.1"/>
    <property type="molecule type" value="Genomic_DNA"/>
</dbReference>
<evidence type="ECO:0000259" key="1">
    <source>
        <dbReference type="PROSITE" id="PS51186"/>
    </source>
</evidence>
<dbReference type="GO" id="GO:0016747">
    <property type="term" value="F:acyltransferase activity, transferring groups other than amino-acyl groups"/>
    <property type="evidence" value="ECO:0007669"/>
    <property type="project" value="InterPro"/>
</dbReference>
<accession>A0A3B0YHD0</accession>
<dbReference type="CDD" id="cd04301">
    <property type="entry name" value="NAT_SF"/>
    <property type="match status" value="1"/>
</dbReference>
<protein>
    <recommendedName>
        <fullName evidence="1">N-acetyltransferase domain-containing protein</fullName>
    </recommendedName>
</protein>
<feature type="domain" description="N-acetyltransferase" evidence="1">
    <location>
        <begin position="1"/>
        <end position="136"/>
    </location>
</feature>
<gene>
    <name evidence="2" type="ORF">MNBD_GAMMA08-1760</name>
</gene>
<reference evidence="2" key="1">
    <citation type="submission" date="2018-06" db="EMBL/GenBank/DDBJ databases">
        <authorList>
            <person name="Zhirakovskaya E."/>
        </authorList>
    </citation>
    <scope>NUCLEOTIDE SEQUENCE</scope>
</reference>
<dbReference type="InterPro" id="IPR016181">
    <property type="entry name" value="Acyl_CoA_acyltransferase"/>
</dbReference>
<evidence type="ECO:0000313" key="2">
    <source>
        <dbReference type="EMBL" id="VAW67746.1"/>
    </source>
</evidence>
<dbReference type="AlphaFoldDB" id="A0A3B0YHD0"/>
<organism evidence="2">
    <name type="scientific">hydrothermal vent metagenome</name>
    <dbReference type="NCBI Taxonomy" id="652676"/>
    <lineage>
        <taxon>unclassified sequences</taxon>
        <taxon>metagenomes</taxon>
        <taxon>ecological metagenomes</taxon>
    </lineage>
</organism>
<feature type="non-terminal residue" evidence="2">
    <location>
        <position position="1"/>
    </location>
</feature>
<dbReference type="PROSITE" id="PS51186">
    <property type="entry name" value="GNAT"/>
    <property type="match status" value="1"/>
</dbReference>
<dbReference type="InterPro" id="IPR000182">
    <property type="entry name" value="GNAT_dom"/>
</dbReference>